<keyword evidence="2" id="KW-1185">Reference proteome</keyword>
<organism evidence="1 2">
    <name type="scientific">Mytilus edulis</name>
    <name type="common">Blue mussel</name>
    <dbReference type="NCBI Taxonomy" id="6550"/>
    <lineage>
        <taxon>Eukaryota</taxon>
        <taxon>Metazoa</taxon>
        <taxon>Spiralia</taxon>
        <taxon>Lophotrochozoa</taxon>
        <taxon>Mollusca</taxon>
        <taxon>Bivalvia</taxon>
        <taxon>Autobranchia</taxon>
        <taxon>Pteriomorphia</taxon>
        <taxon>Mytilida</taxon>
        <taxon>Mytiloidea</taxon>
        <taxon>Mytilidae</taxon>
        <taxon>Mytilinae</taxon>
        <taxon>Mytilus</taxon>
    </lineage>
</organism>
<evidence type="ECO:0000313" key="2">
    <source>
        <dbReference type="Proteomes" id="UP000683360"/>
    </source>
</evidence>
<dbReference type="EMBL" id="CAJPWZ010001594">
    <property type="protein sequence ID" value="CAG2218228.1"/>
    <property type="molecule type" value="Genomic_DNA"/>
</dbReference>
<proteinExistence type="predicted"/>
<reference evidence="1" key="1">
    <citation type="submission" date="2021-03" db="EMBL/GenBank/DDBJ databases">
        <authorList>
            <person name="Bekaert M."/>
        </authorList>
    </citation>
    <scope>NUCLEOTIDE SEQUENCE</scope>
</reference>
<dbReference type="Proteomes" id="UP000683360">
    <property type="component" value="Unassembled WGS sequence"/>
</dbReference>
<protein>
    <submittedName>
        <fullName evidence="1">Uncharacterized protein</fullName>
    </submittedName>
</protein>
<dbReference type="AlphaFoldDB" id="A0A8S3S940"/>
<sequence>MIDESNDRLDNKKLNTLVLVYNQTLHKVSTQFFGIPTCNIGTSSSIFNCLNQAGQSMIGYFHTEMVRLLSKMMGKFVTTRTITAQSDITKVDFRCKDNQHYNTRIAVVQSEFYCSMTETIIKKFPFQDKILQGISFLNPLSKGKLSPNAVISLSDSFLNYNQQETSQLEDEADEYMLTPLCDLQAFDPDTPSLNQFLRLLSGK</sequence>
<accession>A0A8S3S940</accession>
<name>A0A8S3S940_MYTED</name>
<evidence type="ECO:0000313" key="1">
    <source>
        <dbReference type="EMBL" id="CAG2218228.1"/>
    </source>
</evidence>
<gene>
    <name evidence="1" type="ORF">MEDL_31874</name>
</gene>
<comment type="caution">
    <text evidence="1">The sequence shown here is derived from an EMBL/GenBank/DDBJ whole genome shotgun (WGS) entry which is preliminary data.</text>
</comment>
<dbReference type="OrthoDB" id="6148792at2759"/>